<evidence type="ECO:0000313" key="3">
    <source>
        <dbReference type="Proteomes" id="UP000095209"/>
    </source>
</evidence>
<dbReference type="AlphaFoldDB" id="A0A1E5LFJ3"/>
<dbReference type="OrthoDB" id="2680098at2"/>
<keyword evidence="3" id="KW-1185">Reference proteome</keyword>
<dbReference type="STRING" id="1305675.BFG57_02315"/>
<dbReference type="Gene3D" id="3.30.420.10">
    <property type="entry name" value="Ribonuclease H-like superfamily/Ribonuclease H"/>
    <property type="match status" value="1"/>
</dbReference>
<dbReference type="SUPFAM" id="SSF53098">
    <property type="entry name" value="Ribonuclease H-like"/>
    <property type="match status" value="1"/>
</dbReference>
<dbReference type="PANTHER" id="PTHR48475">
    <property type="entry name" value="RIBONUCLEASE H"/>
    <property type="match status" value="1"/>
</dbReference>
<dbReference type="GO" id="GO:0004523">
    <property type="term" value="F:RNA-DNA hybrid ribonuclease activity"/>
    <property type="evidence" value="ECO:0007669"/>
    <property type="project" value="InterPro"/>
</dbReference>
<dbReference type="CDD" id="cd09279">
    <property type="entry name" value="RNase_HI_like"/>
    <property type="match status" value="1"/>
</dbReference>
<feature type="domain" description="RNase H type-1" evidence="1">
    <location>
        <begin position="70"/>
        <end position="207"/>
    </location>
</feature>
<evidence type="ECO:0000259" key="1">
    <source>
        <dbReference type="PROSITE" id="PS50879"/>
    </source>
</evidence>
<dbReference type="Proteomes" id="UP000095209">
    <property type="component" value="Unassembled WGS sequence"/>
</dbReference>
<gene>
    <name evidence="2" type="ORF">BFG57_02315</name>
</gene>
<reference evidence="2 3" key="1">
    <citation type="submission" date="2016-08" db="EMBL/GenBank/DDBJ databases">
        <title>Genome of Bacillus solimangrovi GH2-4.</title>
        <authorList>
            <person name="Lim S."/>
            <person name="Kim B.-C."/>
        </authorList>
    </citation>
    <scope>NUCLEOTIDE SEQUENCE [LARGE SCALE GENOMIC DNA]</scope>
    <source>
        <strain evidence="2 3">GH2-4</strain>
    </source>
</reference>
<protein>
    <recommendedName>
        <fullName evidence="1">RNase H type-1 domain-containing protein</fullName>
    </recommendedName>
</protein>
<dbReference type="EMBL" id="MJEH01000022">
    <property type="protein sequence ID" value="OEH92849.1"/>
    <property type="molecule type" value="Genomic_DNA"/>
</dbReference>
<dbReference type="PANTHER" id="PTHR48475:SF1">
    <property type="entry name" value="RNASE H TYPE-1 DOMAIN-CONTAINING PROTEIN"/>
    <property type="match status" value="1"/>
</dbReference>
<dbReference type="InterPro" id="IPR002156">
    <property type="entry name" value="RNaseH_domain"/>
</dbReference>
<sequence>MKVSIEWLYKVPKSNSLMLRSDELDVHEAIKAAKDIERTGRVKWLKLIDEHNDEWSVKKLERYIMELDKEPHDLEVYFDGSYDLTTSQAGGGVVIYYTQGSIRRRIRKNGILEQITSNNEAEYAALHLALTELELMGVHHLPVIIRGDSQVVIQQLQGEWAVFDKEHNRWIDRIEEKLQAMKLKPTYELVERKLNDEADQLAHQSLKGIEIESEMTII</sequence>
<dbReference type="Pfam" id="PF13456">
    <property type="entry name" value="RVT_3"/>
    <property type="match status" value="1"/>
</dbReference>
<evidence type="ECO:0000313" key="2">
    <source>
        <dbReference type="EMBL" id="OEH92849.1"/>
    </source>
</evidence>
<accession>A0A1E5LFJ3</accession>
<dbReference type="InterPro" id="IPR012337">
    <property type="entry name" value="RNaseH-like_sf"/>
</dbReference>
<dbReference type="InterPro" id="IPR036397">
    <property type="entry name" value="RNaseH_sf"/>
</dbReference>
<dbReference type="NCBIfam" id="NF005822">
    <property type="entry name" value="PRK07708.1"/>
    <property type="match status" value="1"/>
</dbReference>
<comment type="caution">
    <text evidence="2">The sequence shown here is derived from an EMBL/GenBank/DDBJ whole genome shotgun (WGS) entry which is preliminary data.</text>
</comment>
<dbReference type="GO" id="GO:0003676">
    <property type="term" value="F:nucleic acid binding"/>
    <property type="evidence" value="ECO:0007669"/>
    <property type="project" value="InterPro"/>
</dbReference>
<dbReference type="RefSeq" id="WP_069717291.1">
    <property type="nucleotide sequence ID" value="NZ_MJEH01000022.1"/>
</dbReference>
<proteinExistence type="predicted"/>
<name>A0A1E5LFJ3_9BACI</name>
<dbReference type="PROSITE" id="PS50879">
    <property type="entry name" value="RNASE_H_1"/>
    <property type="match status" value="1"/>
</dbReference>
<organism evidence="2 3">
    <name type="scientific">Bacillus solimangrovi</name>
    <dbReference type="NCBI Taxonomy" id="1305675"/>
    <lineage>
        <taxon>Bacteria</taxon>
        <taxon>Bacillati</taxon>
        <taxon>Bacillota</taxon>
        <taxon>Bacilli</taxon>
        <taxon>Bacillales</taxon>
        <taxon>Bacillaceae</taxon>
        <taxon>Bacillus</taxon>
    </lineage>
</organism>